<gene>
    <name evidence="5" type="ORF">M0H32_16545</name>
</gene>
<evidence type="ECO:0000256" key="3">
    <source>
        <dbReference type="ARBA" id="ARBA00022737"/>
    </source>
</evidence>
<keyword evidence="3" id="KW-0677">Repeat</keyword>
<accession>A0ABT0GWE7</accession>
<proteinExistence type="inferred from homology"/>
<name>A0ABT0GWE7_9HYPH</name>
<protein>
    <recommendedName>
        <fullName evidence="2">Tetratricopeptide repeat protein 38</fullName>
    </recommendedName>
</protein>
<organism evidence="5 6">
    <name type="scientific">Roseibium sediminicola</name>
    <dbReference type="NCBI Taxonomy" id="2933272"/>
    <lineage>
        <taxon>Bacteria</taxon>
        <taxon>Pseudomonadati</taxon>
        <taxon>Pseudomonadota</taxon>
        <taxon>Alphaproteobacteria</taxon>
        <taxon>Hyphomicrobiales</taxon>
        <taxon>Stappiaceae</taxon>
        <taxon>Roseibium</taxon>
    </lineage>
</organism>
<dbReference type="Proteomes" id="UP001431221">
    <property type="component" value="Unassembled WGS sequence"/>
</dbReference>
<dbReference type="RefSeq" id="WP_248155984.1">
    <property type="nucleotide sequence ID" value="NZ_JALNMJ010000011.1"/>
</dbReference>
<dbReference type="EMBL" id="JALNMJ010000011">
    <property type="protein sequence ID" value="MCK7613778.1"/>
    <property type="molecule type" value="Genomic_DNA"/>
</dbReference>
<dbReference type="Gene3D" id="1.25.40.10">
    <property type="entry name" value="Tetratricopeptide repeat domain"/>
    <property type="match status" value="1"/>
</dbReference>
<evidence type="ECO:0000256" key="2">
    <source>
        <dbReference type="ARBA" id="ARBA00019992"/>
    </source>
</evidence>
<keyword evidence="6" id="KW-1185">Reference proteome</keyword>
<dbReference type="PANTHER" id="PTHR16263">
    <property type="entry name" value="TETRATRICOPEPTIDE REPEAT PROTEIN 38"/>
    <property type="match status" value="1"/>
</dbReference>
<evidence type="ECO:0000313" key="5">
    <source>
        <dbReference type="EMBL" id="MCK7613778.1"/>
    </source>
</evidence>
<dbReference type="SUPFAM" id="SSF48452">
    <property type="entry name" value="TPR-like"/>
    <property type="match status" value="1"/>
</dbReference>
<dbReference type="PANTHER" id="PTHR16263:SF4">
    <property type="entry name" value="TETRATRICOPEPTIDE REPEAT PROTEIN 38"/>
    <property type="match status" value="1"/>
</dbReference>
<evidence type="ECO:0000256" key="4">
    <source>
        <dbReference type="ARBA" id="ARBA00022803"/>
    </source>
</evidence>
<reference evidence="5" key="1">
    <citation type="submission" date="2022-04" db="EMBL/GenBank/DDBJ databases">
        <title>Roseibium sp. CAU 1639 isolated from mud.</title>
        <authorList>
            <person name="Kim W."/>
        </authorList>
    </citation>
    <scope>NUCLEOTIDE SEQUENCE</scope>
    <source>
        <strain evidence="5">CAU 1639</strain>
    </source>
</reference>
<dbReference type="CDD" id="cd05804">
    <property type="entry name" value="StaR_like"/>
    <property type="match status" value="1"/>
</dbReference>
<comment type="caution">
    <text evidence="5">The sequence shown here is derived from an EMBL/GenBank/DDBJ whole genome shotgun (WGS) entry which is preliminary data.</text>
</comment>
<keyword evidence="4" id="KW-0802">TPR repeat</keyword>
<comment type="similarity">
    <text evidence="1">Belongs to the TTC38 family.</text>
</comment>
<evidence type="ECO:0000256" key="1">
    <source>
        <dbReference type="ARBA" id="ARBA00005857"/>
    </source>
</evidence>
<sequence length="461" mass="51281">MRLSDQFGYDLTLTDKDALAAWNETVRAFLAHGKTTPTHLETCLTLAPDFALAHAARGLFCLLLGRKELYHTARECLSIARASAKERPLTDRETAIVDALDAWLQGFPSRSADLLDASLVKVPEDTLTMKLVHAIRFVLGDSVGMRQSIERVFSAYSEHHPGYGYLMGCRAFSLEETGEYRLAEASGRRGLEFARDDAWGLHAVAHVHDMTGRSEEGAGWLENHPDGWAHCNNFGYHVWWHLALMYLDQGEADKALALYDTDIRKDKTDDYRDISNAASLLVRLELDGVDTGSRWDELALLSDKRAEDGCNVFADLHYLLALLNGGRRMGADRLLAGLKQRAQSETDIGRITAEAGLPTGLGLEQYRKGNYASAFTLLTSARDNLYLVGGSHAQRDVFERITIDAALRAGLPGDAERLIKSRSQKRGALDRFAEQRLDTCEKMHRAQEVMQDKKLRATGSV</sequence>
<evidence type="ECO:0000313" key="6">
    <source>
        <dbReference type="Proteomes" id="UP001431221"/>
    </source>
</evidence>
<dbReference type="InterPro" id="IPR011990">
    <property type="entry name" value="TPR-like_helical_dom_sf"/>
</dbReference>
<dbReference type="InterPro" id="IPR033891">
    <property type="entry name" value="TTC38"/>
</dbReference>